<dbReference type="NCBIfam" id="NF033551">
    <property type="entry name" value="transpos_IS1182"/>
    <property type="match status" value="1"/>
</dbReference>
<dbReference type="Pfam" id="PF13751">
    <property type="entry name" value="DDE_Tnp_1_6"/>
    <property type="match status" value="1"/>
</dbReference>
<protein>
    <submittedName>
        <fullName evidence="4">IS1182 family transposase</fullName>
    </submittedName>
</protein>
<dbReference type="EMBL" id="JAQNDO010000001">
    <property type="protein sequence ID" value="MDC0740435.1"/>
    <property type="molecule type" value="Genomic_DNA"/>
</dbReference>
<evidence type="ECO:0000259" key="3">
    <source>
        <dbReference type="Pfam" id="PF13751"/>
    </source>
</evidence>
<accession>A0ABT5EF43</accession>
<evidence type="ECO:0000256" key="1">
    <source>
        <dbReference type="SAM" id="MobiDB-lite"/>
    </source>
</evidence>
<feature type="region of interest" description="Disordered" evidence="1">
    <location>
        <begin position="250"/>
        <end position="291"/>
    </location>
</feature>
<feature type="compositionally biased region" description="Basic and acidic residues" evidence="1">
    <location>
        <begin position="268"/>
        <end position="283"/>
    </location>
</feature>
<evidence type="ECO:0000313" key="4">
    <source>
        <dbReference type="EMBL" id="MDC0740435.1"/>
    </source>
</evidence>
<organism evidence="4 5">
    <name type="scientific">Polyangium mundeleinium</name>
    <dbReference type="NCBI Taxonomy" id="2995306"/>
    <lineage>
        <taxon>Bacteria</taxon>
        <taxon>Pseudomonadati</taxon>
        <taxon>Myxococcota</taxon>
        <taxon>Polyangia</taxon>
        <taxon>Polyangiales</taxon>
        <taxon>Polyangiaceae</taxon>
        <taxon>Polyangium</taxon>
    </lineage>
</organism>
<evidence type="ECO:0000313" key="5">
    <source>
        <dbReference type="Proteomes" id="UP001221411"/>
    </source>
</evidence>
<dbReference type="InterPro" id="IPR025668">
    <property type="entry name" value="Tnp_DDE_dom"/>
</dbReference>
<dbReference type="InterPro" id="IPR008490">
    <property type="entry name" value="Transposase_InsH_N"/>
</dbReference>
<name>A0ABT5EF43_9BACT</name>
<keyword evidence="5" id="KW-1185">Reference proteome</keyword>
<gene>
    <name evidence="4" type="ORF">POL67_03695</name>
</gene>
<feature type="domain" description="Transposase DDE" evidence="3">
    <location>
        <begin position="407"/>
        <end position="506"/>
    </location>
</feature>
<evidence type="ECO:0000259" key="2">
    <source>
        <dbReference type="Pfam" id="PF05598"/>
    </source>
</evidence>
<feature type="domain" description="Transposase InsH N-terminal" evidence="2">
    <location>
        <begin position="21"/>
        <end position="102"/>
    </location>
</feature>
<dbReference type="Proteomes" id="UP001221411">
    <property type="component" value="Unassembled WGS sequence"/>
</dbReference>
<dbReference type="PANTHER" id="PTHR35604">
    <property type="entry name" value="TRANSPOSASE INSH FOR INSERTION SEQUENCE ELEMENT IS5A-RELATED"/>
    <property type="match status" value="1"/>
</dbReference>
<dbReference type="RefSeq" id="WP_271930727.1">
    <property type="nucleotide sequence ID" value="NZ_JAQNDO010000001.1"/>
</dbReference>
<sequence length="516" mass="57309">MLDRLGKRRRLFAFLRLHGAELFDEAFQAELAGMYRDTGEGKAPVPPALVCMVLLLQAYTGASDAEAIDSMVDDRRWQLVLGMLGAKKPAFAQGTLPSFRQRLIRHDMDLRLLERTVELAKKTKAFDWKQLPKTLRLGVDSRPLVGAGRVEDTFNLLGHAAAKLLSATAMVLGRKAEEIAACAGASVFLAPSIKAGLDIDWTDPEQKADAIGELVRQIDALEAWIRAQAGKAAEEPPLKDLLELIAQLRKQDLDPEPPDGGKPRIRKGVAEDRRVSIEDPDIRHGRKSKSKRFNGYKQHIAADLDTELILACAVTPANRPEGEGAVDLQEDLARSPRQEAIGEVFVDRAYVNSELVEASMENGATVFCKPWNATNGELFKKTDFKLNFRLRTITCPAGQTKGFSPGETVEFDPAKCSVCPLRSRCTRASNDAGRTVRIAPDEQKQQRFRRLVRTTKGREALRQRVGVEHRLAHLASKQGQRARFRGLRKNLFDLRRHAVVLNLETILRHSGLAKAA</sequence>
<proteinExistence type="predicted"/>
<comment type="caution">
    <text evidence="4">The sequence shown here is derived from an EMBL/GenBank/DDBJ whole genome shotgun (WGS) entry which is preliminary data.</text>
</comment>
<dbReference type="InterPro" id="IPR047629">
    <property type="entry name" value="IS1182_transpos"/>
</dbReference>
<dbReference type="PANTHER" id="PTHR35604:SF2">
    <property type="entry name" value="TRANSPOSASE INSH FOR INSERTION SEQUENCE ELEMENT IS5A-RELATED"/>
    <property type="match status" value="1"/>
</dbReference>
<reference evidence="4 5" key="1">
    <citation type="submission" date="2022-11" db="EMBL/GenBank/DDBJ databases">
        <title>Minimal conservation of predation-associated metabolite biosynthetic gene clusters underscores biosynthetic potential of Myxococcota including descriptions for ten novel species: Archangium lansinium sp. nov., Myxococcus landrumus sp. nov., Nannocystis bai.</title>
        <authorList>
            <person name="Ahearne A."/>
            <person name="Stevens C."/>
            <person name="Dowd S."/>
        </authorList>
    </citation>
    <scope>NUCLEOTIDE SEQUENCE [LARGE SCALE GENOMIC DNA]</scope>
    <source>
        <strain evidence="4 5">RJM3</strain>
    </source>
</reference>
<dbReference type="Pfam" id="PF05598">
    <property type="entry name" value="DUF772"/>
    <property type="match status" value="1"/>
</dbReference>